<accession>A0A173THE3</accession>
<feature type="domain" description="Filamentation induced by cAMP protein Fic-like C-terminal" evidence="1">
    <location>
        <begin position="93"/>
        <end position="142"/>
    </location>
</feature>
<dbReference type="STRING" id="39490.ERS852448_01524"/>
<dbReference type="EMBL" id="CYYA01000008">
    <property type="protein sequence ID" value="CUN02232.1"/>
    <property type="molecule type" value="Genomic_DNA"/>
</dbReference>
<dbReference type="PANTHER" id="PTHR30595">
    <property type="entry name" value="GLPR-RELATED TRANSCRIPTIONAL REPRESSOR"/>
    <property type="match status" value="1"/>
</dbReference>
<dbReference type="Pfam" id="PF21247">
    <property type="entry name" value="Fic-like_C"/>
    <property type="match status" value="1"/>
</dbReference>
<proteinExistence type="predicted"/>
<dbReference type="AlphaFoldDB" id="A0A173THE3"/>
<dbReference type="PANTHER" id="PTHR30595:SF6">
    <property type="entry name" value="SCHLAFEN ALBA-2 DOMAIN-CONTAINING PROTEIN"/>
    <property type="match status" value="1"/>
</dbReference>
<protein>
    <recommendedName>
        <fullName evidence="1">Filamentation induced by cAMP protein Fic-like C-terminal domain-containing protein</fullName>
    </recommendedName>
</protein>
<evidence type="ECO:0000313" key="2">
    <source>
        <dbReference type="EMBL" id="CUN02232.1"/>
    </source>
</evidence>
<dbReference type="Gene3D" id="3.30.565.60">
    <property type="match status" value="1"/>
</dbReference>
<reference evidence="2 3" key="1">
    <citation type="submission" date="2015-09" db="EMBL/GenBank/DDBJ databases">
        <authorList>
            <consortium name="Pathogen Informatics"/>
        </authorList>
    </citation>
    <scope>NUCLEOTIDE SEQUENCE [LARGE SCALE GENOMIC DNA]</scope>
    <source>
        <strain evidence="2 3">2789STDY5608891</strain>
    </source>
</reference>
<organism evidence="2 3">
    <name type="scientific">Eubacterium ramulus</name>
    <dbReference type="NCBI Taxonomy" id="39490"/>
    <lineage>
        <taxon>Bacteria</taxon>
        <taxon>Bacillati</taxon>
        <taxon>Bacillota</taxon>
        <taxon>Clostridia</taxon>
        <taxon>Eubacteriales</taxon>
        <taxon>Eubacteriaceae</taxon>
        <taxon>Eubacterium</taxon>
    </lineage>
</organism>
<dbReference type="InterPro" id="IPR038475">
    <property type="entry name" value="RecG_C_sf"/>
</dbReference>
<name>A0A173THE3_EUBRA</name>
<dbReference type="Pfam" id="PF13749">
    <property type="entry name" value="HATPase_c_4"/>
    <property type="match status" value="1"/>
</dbReference>
<dbReference type="Proteomes" id="UP000095492">
    <property type="component" value="Unassembled WGS sequence"/>
</dbReference>
<gene>
    <name evidence="2" type="ORF">ERS852448_01524</name>
</gene>
<evidence type="ECO:0000313" key="3">
    <source>
        <dbReference type="Proteomes" id="UP000095492"/>
    </source>
</evidence>
<sequence length="148" mass="17143">MRRNPVIADLFHRMKYMERRGSGLRKIVSETEKLPGYTAAYKPEFSSTATDFRVILKNVNYNLEDDTHQVIHQVTHQVIELSTVSKQILAFCTTPKSKKELAVFCGFKDLRNFTLKHINPLLESGQLEMTIPDKPKSRNQKYITVRSE</sequence>
<evidence type="ECO:0000259" key="1">
    <source>
        <dbReference type="Pfam" id="PF21247"/>
    </source>
</evidence>
<dbReference type="InterPro" id="IPR049514">
    <property type="entry name" value="Fic-like_C"/>
</dbReference>